<organism evidence="1 2">
    <name type="scientific">Diphasiastrum complanatum</name>
    <name type="common">Issler's clubmoss</name>
    <name type="synonym">Lycopodium complanatum</name>
    <dbReference type="NCBI Taxonomy" id="34168"/>
    <lineage>
        <taxon>Eukaryota</taxon>
        <taxon>Viridiplantae</taxon>
        <taxon>Streptophyta</taxon>
        <taxon>Embryophyta</taxon>
        <taxon>Tracheophyta</taxon>
        <taxon>Lycopodiopsida</taxon>
        <taxon>Lycopodiales</taxon>
        <taxon>Lycopodiaceae</taxon>
        <taxon>Lycopodioideae</taxon>
        <taxon>Diphasiastrum</taxon>
    </lineage>
</organism>
<sequence>MRLPFLLLLLLISGTSLNAFTGSLPSVFRGRSLGYGHSKKNCKSYKVYIIRRPSVILHCPLICIIELSVRGTALRKATPQTKGRARALHLPTKMTPSS</sequence>
<dbReference type="Proteomes" id="UP001162992">
    <property type="component" value="Chromosome 3"/>
</dbReference>
<evidence type="ECO:0000313" key="2">
    <source>
        <dbReference type="Proteomes" id="UP001162992"/>
    </source>
</evidence>
<comment type="caution">
    <text evidence="1">The sequence shown here is derived from an EMBL/GenBank/DDBJ whole genome shotgun (WGS) entry which is preliminary data.</text>
</comment>
<protein>
    <submittedName>
        <fullName evidence="1">Uncharacterized protein</fullName>
    </submittedName>
</protein>
<dbReference type="EMBL" id="CM055094">
    <property type="protein sequence ID" value="KAJ7563596.1"/>
    <property type="molecule type" value="Genomic_DNA"/>
</dbReference>
<proteinExistence type="predicted"/>
<keyword evidence="2" id="KW-1185">Reference proteome</keyword>
<name>A0ACC2EAR6_DIPCM</name>
<reference evidence="2" key="1">
    <citation type="journal article" date="2024" name="Proc. Natl. Acad. Sci. U.S.A.">
        <title>Extraordinary preservation of gene collinearity over three hundred million years revealed in homosporous lycophytes.</title>
        <authorList>
            <person name="Li C."/>
            <person name="Wickell D."/>
            <person name="Kuo L.Y."/>
            <person name="Chen X."/>
            <person name="Nie B."/>
            <person name="Liao X."/>
            <person name="Peng D."/>
            <person name="Ji J."/>
            <person name="Jenkins J."/>
            <person name="Williams M."/>
            <person name="Shu S."/>
            <person name="Plott C."/>
            <person name="Barry K."/>
            <person name="Rajasekar S."/>
            <person name="Grimwood J."/>
            <person name="Han X."/>
            <person name="Sun S."/>
            <person name="Hou Z."/>
            <person name="He W."/>
            <person name="Dai G."/>
            <person name="Sun C."/>
            <person name="Schmutz J."/>
            <person name="Leebens-Mack J.H."/>
            <person name="Li F.W."/>
            <person name="Wang L."/>
        </authorList>
    </citation>
    <scope>NUCLEOTIDE SEQUENCE [LARGE SCALE GENOMIC DNA]</scope>
    <source>
        <strain evidence="2">cv. PW_Plant_1</strain>
    </source>
</reference>
<accession>A0ACC2EAR6</accession>
<evidence type="ECO:0000313" key="1">
    <source>
        <dbReference type="EMBL" id="KAJ7563596.1"/>
    </source>
</evidence>
<gene>
    <name evidence="1" type="ORF">O6H91_03G116400</name>
</gene>